<dbReference type="Proteomes" id="UP001230908">
    <property type="component" value="Unassembled WGS sequence"/>
</dbReference>
<name>A0ABU0ZE07_9ACTN</name>
<reference evidence="1 2" key="1">
    <citation type="submission" date="2023-08" db="EMBL/GenBank/DDBJ databases">
        <title>Phytohabitans sansha sp. nov., isolated from marine sediment.</title>
        <authorList>
            <person name="Zhao Y."/>
            <person name="Yi K."/>
        </authorList>
    </citation>
    <scope>NUCLEOTIDE SEQUENCE [LARGE SCALE GENOMIC DNA]</scope>
    <source>
        <strain evidence="1 2">ZYX-F-186</strain>
    </source>
</reference>
<evidence type="ECO:0008006" key="3">
    <source>
        <dbReference type="Google" id="ProtNLM"/>
    </source>
</evidence>
<protein>
    <recommendedName>
        <fullName evidence="3">DUF732 domain-containing protein</fullName>
    </recommendedName>
</protein>
<evidence type="ECO:0000313" key="2">
    <source>
        <dbReference type="Proteomes" id="UP001230908"/>
    </source>
</evidence>
<keyword evidence="2" id="KW-1185">Reference proteome</keyword>
<evidence type="ECO:0000313" key="1">
    <source>
        <dbReference type="EMBL" id="MDQ7905296.1"/>
    </source>
</evidence>
<comment type="caution">
    <text evidence="1">The sequence shown here is derived from an EMBL/GenBank/DDBJ whole genome shotgun (WGS) entry which is preliminary data.</text>
</comment>
<sequence>MRGRRLGLALGALLLLATGGAVLVPLLRAATSGEPAVSSTAQLMACAQAPGDGYCERLAGDRAARGPLSSIDRDTGERYVERIREAFEAHLGAVCRAEFDACQFAEPPTVESLRAALVAAGLPGPVVRPVRYTDPAPLGATIYAVRAGAGCAVGWVEGGAGRAPQVVGRHRDGRCLPA</sequence>
<dbReference type="EMBL" id="JAVHUY010000009">
    <property type="protein sequence ID" value="MDQ7905296.1"/>
    <property type="molecule type" value="Genomic_DNA"/>
</dbReference>
<dbReference type="RefSeq" id="WP_308712567.1">
    <property type="nucleotide sequence ID" value="NZ_JAVHUY010000009.1"/>
</dbReference>
<organism evidence="1 2">
    <name type="scientific">Phytohabitans maris</name>
    <dbReference type="NCBI Taxonomy" id="3071409"/>
    <lineage>
        <taxon>Bacteria</taxon>
        <taxon>Bacillati</taxon>
        <taxon>Actinomycetota</taxon>
        <taxon>Actinomycetes</taxon>
        <taxon>Micromonosporales</taxon>
        <taxon>Micromonosporaceae</taxon>
    </lineage>
</organism>
<accession>A0ABU0ZE07</accession>
<proteinExistence type="predicted"/>
<gene>
    <name evidence="1" type="ORF">RB614_12255</name>
</gene>